<accession>A0A1A8XH63</accession>
<dbReference type="PANTHER" id="PTHR10579">
    <property type="entry name" value="CALCIUM-ACTIVATED CHLORIDE CHANNEL REGULATOR"/>
    <property type="match status" value="1"/>
</dbReference>
<dbReference type="SUPFAM" id="SSF53300">
    <property type="entry name" value="vWA-like"/>
    <property type="match status" value="1"/>
</dbReference>
<dbReference type="RefSeq" id="WP_186405607.1">
    <property type="nucleotide sequence ID" value="NZ_FLQX01000015.1"/>
</dbReference>
<evidence type="ECO:0000256" key="1">
    <source>
        <dbReference type="SAM" id="MobiDB-lite"/>
    </source>
</evidence>
<dbReference type="STRING" id="1860102.ACCAA_1110007"/>
<evidence type="ECO:0000259" key="2">
    <source>
        <dbReference type="PROSITE" id="PS50234"/>
    </source>
</evidence>
<evidence type="ECO:0000313" key="4">
    <source>
        <dbReference type="Proteomes" id="UP000199169"/>
    </source>
</evidence>
<dbReference type="PANTHER" id="PTHR10579:SF43">
    <property type="entry name" value="ZINC FINGER (C3HC4-TYPE RING FINGER) FAMILY PROTEIN"/>
    <property type="match status" value="1"/>
</dbReference>
<protein>
    <submittedName>
        <fullName evidence="3">von Willebrand factor type A</fullName>
    </submittedName>
</protein>
<dbReference type="InterPro" id="IPR036465">
    <property type="entry name" value="vWFA_dom_sf"/>
</dbReference>
<feature type="region of interest" description="Disordered" evidence="1">
    <location>
        <begin position="411"/>
        <end position="432"/>
    </location>
</feature>
<dbReference type="Proteomes" id="UP000199169">
    <property type="component" value="Unassembled WGS sequence"/>
</dbReference>
<dbReference type="EMBL" id="FLQX01000015">
    <property type="protein sequence ID" value="SBT03712.1"/>
    <property type="molecule type" value="Genomic_DNA"/>
</dbReference>
<dbReference type="SMART" id="SM00327">
    <property type="entry name" value="VWA"/>
    <property type="match status" value="1"/>
</dbReference>
<reference evidence="3 4" key="1">
    <citation type="submission" date="2016-06" db="EMBL/GenBank/DDBJ databases">
        <authorList>
            <person name="Kjaerup R.B."/>
            <person name="Dalgaard T.S."/>
            <person name="Juul-Madsen H.R."/>
        </authorList>
    </citation>
    <scope>NUCLEOTIDE SEQUENCE [LARGE SCALE GENOMIC DNA]</scope>
    <source>
        <strain evidence="3">3</strain>
    </source>
</reference>
<keyword evidence="4" id="KW-1185">Reference proteome</keyword>
<dbReference type="InterPro" id="IPR051266">
    <property type="entry name" value="CLCR"/>
</dbReference>
<dbReference type="Gene3D" id="3.40.50.410">
    <property type="entry name" value="von Willebrand factor, type A domain"/>
    <property type="match status" value="1"/>
</dbReference>
<proteinExistence type="predicted"/>
<organism evidence="3 4">
    <name type="scientific">Candidatus Accumulibacter aalborgensis</name>
    <dbReference type="NCBI Taxonomy" id="1860102"/>
    <lineage>
        <taxon>Bacteria</taxon>
        <taxon>Pseudomonadati</taxon>
        <taxon>Pseudomonadota</taxon>
        <taxon>Betaproteobacteria</taxon>
        <taxon>Candidatus Accumulibacter</taxon>
    </lineage>
</organism>
<evidence type="ECO:0000313" key="3">
    <source>
        <dbReference type="EMBL" id="SBT03712.1"/>
    </source>
</evidence>
<dbReference type="AlphaFoldDB" id="A0A1A8XH63"/>
<dbReference type="PROSITE" id="PS50234">
    <property type="entry name" value="VWFA"/>
    <property type="match status" value="1"/>
</dbReference>
<dbReference type="Pfam" id="PF00092">
    <property type="entry name" value="VWA"/>
    <property type="match status" value="1"/>
</dbReference>
<name>A0A1A8XH63_9PROT</name>
<gene>
    <name evidence="3" type="ORF">ACCAA_1110007</name>
</gene>
<feature type="domain" description="VWFA" evidence="2">
    <location>
        <begin position="48"/>
        <end position="227"/>
    </location>
</feature>
<dbReference type="InterPro" id="IPR002035">
    <property type="entry name" value="VWF_A"/>
</dbReference>
<sequence length="452" mass="47860">MANDTLRILIQPLKVARIAGVAQKLPVLIRVQAPDPVSTGQKARKPYHIALVIDRSGSMCGPPLAEAVRCAKHITNQLEPTDMASLVVFDDRVQTLVPASLVGDRRALHLALSGVHSGGSTNLNGGWQAGAGGLLPAAGQAALARVILLSDGNANIGEITDTAGIAALCAQAAERGVTTSTYGLGPHFNEDLMVEMARRGSGNHYYGDTAADLFEPFVEEFDFISALCARHVRLSLAAAPRVRIRLVNDYPVDGKAGSPVIRLPDIAFGAEAWALVELDIPARLAVNGAGSLLQAAVSASTPEGKPLPFADALLTLPAMPVSAWEALPTDPLVVARQSELAAGKLLEQARAAAEHGDWTTVERLLAEARERFAGQPWVIDVLEGMAELAGSMDTARFRKEALYSARKMSSRISAKEENAYDSPASESGSASFLRRKIAQGKAQFGRPDESQT</sequence>